<dbReference type="OrthoDB" id="151099at2"/>
<dbReference type="RefSeq" id="WP_093557014.1">
    <property type="nucleotide sequence ID" value="NZ_FPBO01000017.1"/>
</dbReference>
<evidence type="ECO:0000313" key="3">
    <source>
        <dbReference type="Proteomes" id="UP000199391"/>
    </source>
</evidence>
<dbReference type="Gene3D" id="2.60.200.20">
    <property type="match status" value="1"/>
</dbReference>
<dbReference type="InterPro" id="IPR008984">
    <property type="entry name" value="SMAD_FHA_dom_sf"/>
</dbReference>
<organism evidence="2 3">
    <name type="scientific">Pseudoduganella namucuonensis</name>
    <dbReference type="NCBI Taxonomy" id="1035707"/>
    <lineage>
        <taxon>Bacteria</taxon>
        <taxon>Pseudomonadati</taxon>
        <taxon>Pseudomonadota</taxon>
        <taxon>Betaproteobacteria</taxon>
        <taxon>Burkholderiales</taxon>
        <taxon>Oxalobacteraceae</taxon>
        <taxon>Telluria group</taxon>
        <taxon>Pseudoduganella</taxon>
    </lineage>
</organism>
<dbReference type="CDD" id="cd00060">
    <property type="entry name" value="FHA"/>
    <property type="match status" value="2"/>
</dbReference>
<dbReference type="AlphaFoldDB" id="A0A1I7KK86"/>
<reference evidence="3" key="1">
    <citation type="submission" date="2016-10" db="EMBL/GenBank/DDBJ databases">
        <authorList>
            <person name="Varghese N."/>
            <person name="Submissions S."/>
        </authorList>
    </citation>
    <scope>NUCLEOTIDE SEQUENCE [LARGE SCALE GENOMIC DNA]</scope>
    <source>
        <strain evidence="3">CGMCC 1.11014</strain>
    </source>
</reference>
<gene>
    <name evidence="2" type="ORF">SAMN05216552_101787</name>
</gene>
<proteinExistence type="predicted"/>
<sequence>MGKIIISRDGVVEREVQLSKERMTIGRRSHNDIVLSHGAVSGEHAVITTILDDSFLEDLQSTNGTFVNGHRIGKHFLQHQDAIKLAKYQIQYLADGVRPLGAPVADATVPLRNAPAAAEGRIEVLNGGNAGKQLALTKPLTTLGRPVVQVVVISRGVDAYSIAQVEGDAVTTLNGVALGRQPKRLQNGDVIDLSGTRMAFWQD</sequence>
<name>A0A1I7KK86_9BURK</name>
<dbReference type="SMART" id="SM00240">
    <property type="entry name" value="FHA"/>
    <property type="match status" value="1"/>
</dbReference>
<dbReference type="PROSITE" id="PS50006">
    <property type="entry name" value="FHA_DOMAIN"/>
    <property type="match status" value="1"/>
</dbReference>
<evidence type="ECO:0000313" key="2">
    <source>
        <dbReference type="EMBL" id="SFU97812.1"/>
    </source>
</evidence>
<keyword evidence="3" id="KW-1185">Reference proteome</keyword>
<evidence type="ECO:0000259" key="1">
    <source>
        <dbReference type="PROSITE" id="PS50006"/>
    </source>
</evidence>
<dbReference type="EMBL" id="FPBO01000017">
    <property type="protein sequence ID" value="SFU97812.1"/>
    <property type="molecule type" value="Genomic_DNA"/>
</dbReference>
<dbReference type="InterPro" id="IPR000253">
    <property type="entry name" value="FHA_dom"/>
</dbReference>
<dbReference type="PANTHER" id="PTHR23308">
    <property type="entry name" value="NUCLEAR INHIBITOR OF PROTEIN PHOSPHATASE-1"/>
    <property type="match status" value="1"/>
</dbReference>
<protein>
    <submittedName>
        <fullName evidence="2">FHA domain-containing protein</fullName>
    </submittedName>
</protein>
<dbReference type="STRING" id="1035707.SAMN05216552_101787"/>
<accession>A0A1I7KK86</accession>
<feature type="domain" description="FHA" evidence="1">
    <location>
        <begin position="23"/>
        <end position="72"/>
    </location>
</feature>
<dbReference type="SUPFAM" id="SSF49879">
    <property type="entry name" value="SMAD/FHA domain"/>
    <property type="match status" value="2"/>
</dbReference>
<dbReference type="Proteomes" id="UP000199391">
    <property type="component" value="Unassembled WGS sequence"/>
</dbReference>
<dbReference type="InterPro" id="IPR050923">
    <property type="entry name" value="Cell_Proc_Reg/RNA_Proc"/>
</dbReference>
<dbReference type="Pfam" id="PF00498">
    <property type="entry name" value="FHA"/>
    <property type="match status" value="1"/>
</dbReference>